<dbReference type="EMBL" id="MPUH01001518">
    <property type="protein sequence ID" value="OMJ67324.1"/>
    <property type="molecule type" value="Genomic_DNA"/>
</dbReference>
<keyword evidence="3" id="KW-1185">Reference proteome</keyword>
<evidence type="ECO:0000256" key="1">
    <source>
        <dbReference type="SAM" id="Coils"/>
    </source>
</evidence>
<evidence type="ECO:0000313" key="3">
    <source>
        <dbReference type="Proteomes" id="UP000187209"/>
    </source>
</evidence>
<accession>A0A1R2AS24</accession>
<dbReference type="AlphaFoldDB" id="A0A1R2AS24"/>
<proteinExistence type="predicted"/>
<keyword evidence="1" id="KW-0175">Coiled coil</keyword>
<name>A0A1R2AS24_9CILI</name>
<organism evidence="2 3">
    <name type="scientific">Stentor coeruleus</name>
    <dbReference type="NCBI Taxonomy" id="5963"/>
    <lineage>
        <taxon>Eukaryota</taxon>
        <taxon>Sar</taxon>
        <taxon>Alveolata</taxon>
        <taxon>Ciliophora</taxon>
        <taxon>Postciliodesmatophora</taxon>
        <taxon>Heterotrichea</taxon>
        <taxon>Heterotrichida</taxon>
        <taxon>Stentoridae</taxon>
        <taxon>Stentor</taxon>
    </lineage>
</organism>
<comment type="caution">
    <text evidence="2">The sequence shown here is derived from an EMBL/GenBank/DDBJ whole genome shotgun (WGS) entry which is preliminary data.</text>
</comment>
<dbReference type="Proteomes" id="UP000187209">
    <property type="component" value="Unassembled WGS sequence"/>
</dbReference>
<reference evidence="2 3" key="1">
    <citation type="submission" date="2016-11" db="EMBL/GenBank/DDBJ databases">
        <title>The macronuclear genome of Stentor coeruleus: a giant cell with tiny introns.</title>
        <authorList>
            <person name="Slabodnick M."/>
            <person name="Ruby J.G."/>
            <person name="Reiff S.B."/>
            <person name="Swart E.C."/>
            <person name="Gosai S."/>
            <person name="Prabakaran S."/>
            <person name="Witkowska E."/>
            <person name="Larue G.E."/>
            <person name="Fisher S."/>
            <person name="Freeman R.M."/>
            <person name="Gunawardena J."/>
            <person name="Chu W."/>
            <person name="Stover N.A."/>
            <person name="Gregory B.D."/>
            <person name="Nowacki M."/>
            <person name="Derisi J."/>
            <person name="Roy S.W."/>
            <person name="Marshall W.F."/>
            <person name="Sood P."/>
        </authorList>
    </citation>
    <scope>NUCLEOTIDE SEQUENCE [LARGE SCALE GENOMIC DNA]</scope>
    <source>
        <strain evidence="2">WM001</strain>
    </source>
</reference>
<sequence length="378" mass="43739">MEEYDSLIFSKDCENFTKVASINAGTFKLNMNKDIGNSSIQTQISSKLDFKLNNNANFIKAQLEKRLDFKLANNSTFIKSQLGKKLDVKLENNNTAFRNILGKKLDLKLDNNVAAIRNTIGKKLDIKLEQNTAFLKNTVGKKLDFKLEHNTNAIRNIIGRKLDIKLGMFQPTNTMRKAYTERQKELSISPLSGVPPPNDLRRRKFVPEIEYAFEKEAKEIKIKTAALEKEIEKKLNDYKQSNNEHLEKKSKVFNQIDECHNELEDMRESLNDILKDAQYTKEELKGMREKLDEEIYRDNEISTYKVTPDPVLSQLMDLKKEIDLMNNRLSFTENELKSKSLENNQLKEVVYKLKESLIDEQILESKSVDVSCRACIIV</sequence>
<evidence type="ECO:0000313" key="2">
    <source>
        <dbReference type="EMBL" id="OMJ67324.1"/>
    </source>
</evidence>
<protein>
    <submittedName>
        <fullName evidence="2">Uncharacterized protein</fullName>
    </submittedName>
</protein>
<feature type="coiled-coil region" evidence="1">
    <location>
        <begin position="217"/>
        <end position="349"/>
    </location>
</feature>
<gene>
    <name evidence="2" type="ORF">SteCoe_35542</name>
</gene>